<comment type="caution">
    <text evidence="2">The sequence shown here is derived from an EMBL/GenBank/DDBJ whole genome shotgun (WGS) entry which is preliminary data.</text>
</comment>
<accession>A0ABQ6HLA9</accession>
<reference evidence="3" key="1">
    <citation type="journal article" date="2019" name="Int. J. Syst. Evol. Microbiol.">
        <title>The Global Catalogue of Microorganisms (GCM) 10K type strain sequencing project: providing services to taxonomists for standard genome sequencing and annotation.</title>
        <authorList>
            <consortium name="The Broad Institute Genomics Platform"/>
            <consortium name="The Broad Institute Genome Sequencing Center for Infectious Disease"/>
            <person name="Wu L."/>
            <person name="Ma J."/>
        </authorList>
    </citation>
    <scope>NUCLEOTIDE SEQUENCE [LARGE SCALE GENOMIC DNA]</scope>
    <source>
        <strain evidence="3">NBRC 105830</strain>
    </source>
</reference>
<keyword evidence="1" id="KW-0812">Transmembrane</keyword>
<evidence type="ECO:0000256" key="1">
    <source>
        <dbReference type="SAM" id="Phobius"/>
    </source>
</evidence>
<proteinExistence type="predicted"/>
<evidence type="ECO:0000313" key="2">
    <source>
        <dbReference type="EMBL" id="GMA18458.1"/>
    </source>
</evidence>
<gene>
    <name evidence="2" type="ORF">GCM10025862_04790</name>
</gene>
<feature type="transmembrane region" description="Helical" evidence="1">
    <location>
        <begin position="6"/>
        <end position="25"/>
    </location>
</feature>
<dbReference type="EMBL" id="BSUJ01000001">
    <property type="protein sequence ID" value="GMA18458.1"/>
    <property type="molecule type" value="Genomic_DNA"/>
</dbReference>
<keyword evidence="1" id="KW-0472">Membrane</keyword>
<sequence>MSPWVAVVVSWIAIVVLYLGLAACLREIRLLRGQVSRLTYPAGAASDSACPLCRLVLARLADLSSRLPEPAVLLTYESDDVWGPLPAGIRVVRDDPSWSAVAHLTPPVLMLVAPSGEVLELALPAGPDDVDRALESFRTFYSRH</sequence>
<keyword evidence="3" id="KW-1185">Reference proteome</keyword>
<dbReference type="RefSeq" id="WP_241444275.1">
    <property type="nucleotide sequence ID" value="NZ_BSUJ01000001.1"/>
</dbReference>
<evidence type="ECO:0000313" key="3">
    <source>
        <dbReference type="Proteomes" id="UP001157109"/>
    </source>
</evidence>
<dbReference type="Proteomes" id="UP001157109">
    <property type="component" value="Unassembled WGS sequence"/>
</dbReference>
<protein>
    <recommendedName>
        <fullName evidence="4">Thioredoxin</fullName>
    </recommendedName>
</protein>
<evidence type="ECO:0008006" key="4">
    <source>
        <dbReference type="Google" id="ProtNLM"/>
    </source>
</evidence>
<keyword evidence="1" id="KW-1133">Transmembrane helix</keyword>
<name>A0ABQ6HLA9_9MICO</name>
<organism evidence="2 3">
    <name type="scientific">Arsenicicoccus piscis</name>
    <dbReference type="NCBI Taxonomy" id="673954"/>
    <lineage>
        <taxon>Bacteria</taxon>
        <taxon>Bacillati</taxon>
        <taxon>Actinomycetota</taxon>
        <taxon>Actinomycetes</taxon>
        <taxon>Micrococcales</taxon>
        <taxon>Intrasporangiaceae</taxon>
        <taxon>Arsenicicoccus</taxon>
    </lineage>
</organism>